<evidence type="ECO:0000256" key="4">
    <source>
        <dbReference type="SAM" id="MobiDB-lite"/>
    </source>
</evidence>
<dbReference type="PANTHER" id="PTHR46796">
    <property type="entry name" value="HTH-TYPE TRANSCRIPTIONAL ACTIVATOR RHAS-RELATED"/>
    <property type="match status" value="1"/>
</dbReference>
<evidence type="ECO:0000256" key="1">
    <source>
        <dbReference type="ARBA" id="ARBA00023015"/>
    </source>
</evidence>
<dbReference type="Pfam" id="PF14525">
    <property type="entry name" value="AraC_binding_2"/>
    <property type="match status" value="1"/>
</dbReference>
<dbReference type="AlphaFoldDB" id="A0A1I1ZDQ2"/>
<dbReference type="InterPro" id="IPR018060">
    <property type="entry name" value="HTH_AraC"/>
</dbReference>
<keyword evidence="2 6" id="KW-0238">DNA-binding</keyword>
<accession>A0A1I1ZDQ2</accession>
<dbReference type="EMBL" id="FOND01000003">
    <property type="protein sequence ID" value="SFE29458.1"/>
    <property type="molecule type" value="Genomic_DNA"/>
</dbReference>
<dbReference type="InterPro" id="IPR035418">
    <property type="entry name" value="AraC-bd_2"/>
</dbReference>
<keyword evidence="7" id="KW-1185">Reference proteome</keyword>
<gene>
    <name evidence="6" type="ORF">SAMN05216574_10337</name>
</gene>
<evidence type="ECO:0000313" key="7">
    <source>
        <dbReference type="Proteomes" id="UP000198589"/>
    </source>
</evidence>
<dbReference type="PROSITE" id="PS00041">
    <property type="entry name" value="HTH_ARAC_FAMILY_1"/>
    <property type="match status" value="1"/>
</dbReference>
<evidence type="ECO:0000313" key="6">
    <source>
        <dbReference type="EMBL" id="SFE29458.1"/>
    </source>
</evidence>
<dbReference type="STRING" id="1798228.SAMN05216574_10337"/>
<dbReference type="RefSeq" id="WP_139228765.1">
    <property type="nucleotide sequence ID" value="NZ_FOND01000003.1"/>
</dbReference>
<dbReference type="InterPro" id="IPR050204">
    <property type="entry name" value="AraC_XylS_family_regulators"/>
</dbReference>
<dbReference type="InterPro" id="IPR018062">
    <property type="entry name" value="HTH_AraC-typ_CS"/>
</dbReference>
<keyword evidence="3" id="KW-0804">Transcription</keyword>
<dbReference type="PRINTS" id="PR00032">
    <property type="entry name" value="HTHARAC"/>
</dbReference>
<dbReference type="GO" id="GO:0003700">
    <property type="term" value="F:DNA-binding transcription factor activity"/>
    <property type="evidence" value="ECO:0007669"/>
    <property type="project" value="InterPro"/>
</dbReference>
<protein>
    <submittedName>
        <fullName evidence="6">AraC-type DNA-binding protein</fullName>
    </submittedName>
</protein>
<feature type="domain" description="HTH araC/xylS-type" evidence="5">
    <location>
        <begin position="214"/>
        <end position="315"/>
    </location>
</feature>
<evidence type="ECO:0000256" key="2">
    <source>
        <dbReference type="ARBA" id="ARBA00023125"/>
    </source>
</evidence>
<dbReference type="Pfam" id="PF12833">
    <property type="entry name" value="HTH_18"/>
    <property type="match status" value="1"/>
</dbReference>
<reference evidence="7" key="1">
    <citation type="submission" date="2016-10" db="EMBL/GenBank/DDBJ databases">
        <authorList>
            <person name="Varghese N."/>
            <person name="Submissions S."/>
        </authorList>
    </citation>
    <scope>NUCLEOTIDE SEQUENCE [LARGE SCALE GENOMIC DNA]</scope>
    <source>
        <strain evidence="7">DSM 46838</strain>
    </source>
</reference>
<dbReference type="GO" id="GO:0043565">
    <property type="term" value="F:sequence-specific DNA binding"/>
    <property type="evidence" value="ECO:0007669"/>
    <property type="project" value="InterPro"/>
</dbReference>
<organism evidence="6 7">
    <name type="scientific">Blastococcus tunisiensis</name>
    <dbReference type="NCBI Taxonomy" id="1798228"/>
    <lineage>
        <taxon>Bacteria</taxon>
        <taxon>Bacillati</taxon>
        <taxon>Actinomycetota</taxon>
        <taxon>Actinomycetes</taxon>
        <taxon>Geodermatophilales</taxon>
        <taxon>Geodermatophilaceae</taxon>
        <taxon>Blastococcus</taxon>
    </lineage>
</organism>
<evidence type="ECO:0000256" key="3">
    <source>
        <dbReference type="ARBA" id="ARBA00023163"/>
    </source>
</evidence>
<name>A0A1I1ZDQ2_9ACTN</name>
<feature type="region of interest" description="Disordered" evidence="4">
    <location>
        <begin position="314"/>
        <end position="339"/>
    </location>
</feature>
<dbReference type="SUPFAM" id="SSF46689">
    <property type="entry name" value="Homeodomain-like"/>
    <property type="match status" value="1"/>
</dbReference>
<keyword evidence="1" id="KW-0805">Transcription regulation</keyword>
<dbReference type="InterPro" id="IPR009057">
    <property type="entry name" value="Homeodomain-like_sf"/>
</dbReference>
<evidence type="ECO:0000259" key="5">
    <source>
        <dbReference type="PROSITE" id="PS01124"/>
    </source>
</evidence>
<dbReference type="Proteomes" id="UP000198589">
    <property type="component" value="Unassembled WGS sequence"/>
</dbReference>
<dbReference type="PROSITE" id="PS01124">
    <property type="entry name" value="HTH_ARAC_FAMILY_2"/>
    <property type="match status" value="1"/>
</dbReference>
<sequence>MSLHAVLGTPVGATAFDSRRVAPPVQVGLWEKATARFLVPMRITARDASILGVIAGREVAGASFCRLTATPHVATRDARLADGAGAGHYKIAVGLRGRSVVSQHGRRVGLGPGDVTVYDTSEPYSVSGDVPFGLLVVRIRQDVLDAGRDRVAAVAATALTGDRLSPVRNDLLALAAGNPGPPVLDEVMAAVDHLIRQALPVRLTGPRNTDVILAAAKELIAARLDDPGLTPGFVAAALGVSRRYLYALFAAEVGPVAHYVRTVRLERARDLLIRSAADELSVADVAVECGYPDAAHFSRLFRRAYGRSPRTFRRESRLADAAPSAGAPRTVRSGPGDDT</sequence>
<dbReference type="PANTHER" id="PTHR46796:SF6">
    <property type="entry name" value="ARAC SUBFAMILY"/>
    <property type="match status" value="1"/>
</dbReference>
<dbReference type="InterPro" id="IPR020449">
    <property type="entry name" value="Tscrpt_reg_AraC-type_HTH"/>
</dbReference>
<dbReference type="SMART" id="SM00342">
    <property type="entry name" value="HTH_ARAC"/>
    <property type="match status" value="1"/>
</dbReference>
<dbReference type="Gene3D" id="1.10.10.60">
    <property type="entry name" value="Homeodomain-like"/>
    <property type="match status" value="1"/>
</dbReference>
<proteinExistence type="predicted"/>
<dbReference type="OrthoDB" id="9799345at2"/>